<dbReference type="PANTHER" id="PTHR45745">
    <property type="entry name" value="PHOSPHOMANNOMUTASE 45A"/>
    <property type="match status" value="1"/>
</dbReference>
<dbReference type="RefSeq" id="WP_102735032.1">
    <property type="nucleotide sequence ID" value="NZ_CP033388.1"/>
</dbReference>
<dbReference type="SUPFAM" id="SSF55957">
    <property type="entry name" value="Phosphoglucomutase, C-terminal domain"/>
    <property type="match status" value="1"/>
</dbReference>
<reference evidence="11 12" key="1">
    <citation type="journal article" date="2017" name="BMC Genomics">
        <title>Genome sequencing of 39 Akkermansia muciniphila isolates reveals its population structure, genomic and functional diverisity, and global distribution in mammalian gut microbiotas.</title>
        <authorList>
            <person name="Guo X."/>
            <person name="Li S."/>
            <person name="Zhang J."/>
            <person name="Wu F."/>
            <person name="Li X."/>
            <person name="Wu D."/>
            <person name="Zhang M."/>
            <person name="Ou Z."/>
            <person name="Jie Z."/>
            <person name="Yan Q."/>
            <person name="Li P."/>
            <person name="Yi J."/>
            <person name="Peng Y."/>
        </authorList>
    </citation>
    <scope>NUCLEOTIDE SEQUENCE [LARGE SCALE GENOMIC DNA]</scope>
    <source>
        <strain evidence="11 12">GP43</strain>
    </source>
</reference>
<evidence type="ECO:0000259" key="10">
    <source>
        <dbReference type="Pfam" id="PF02880"/>
    </source>
</evidence>
<dbReference type="InterPro" id="IPR005841">
    <property type="entry name" value="Alpha-D-phosphohexomutase_SF"/>
</dbReference>
<evidence type="ECO:0000259" key="7">
    <source>
        <dbReference type="Pfam" id="PF00408"/>
    </source>
</evidence>
<dbReference type="PANTHER" id="PTHR45745:SF1">
    <property type="entry name" value="PHOSPHOGLUCOMUTASE 2B-RELATED"/>
    <property type="match status" value="1"/>
</dbReference>
<comment type="similarity">
    <text evidence="2">Belongs to the phosphohexose mutase family.</text>
</comment>
<dbReference type="CDD" id="cd05799">
    <property type="entry name" value="PGM2"/>
    <property type="match status" value="1"/>
</dbReference>
<dbReference type="InterPro" id="IPR005846">
    <property type="entry name" value="A-D-PHexomutase_a/b/a-III"/>
</dbReference>
<dbReference type="Pfam" id="PF02880">
    <property type="entry name" value="PGM_PMM_III"/>
    <property type="match status" value="1"/>
</dbReference>
<dbReference type="InterPro" id="IPR005843">
    <property type="entry name" value="A-D-PHexomutase_C"/>
</dbReference>
<keyword evidence="5" id="KW-0460">Magnesium</keyword>
<evidence type="ECO:0000256" key="4">
    <source>
        <dbReference type="ARBA" id="ARBA00022723"/>
    </source>
</evidence>
<feature type="domain" description="Alpha-D-phosphohexomutase alpha/beta/alpha" evidence="9">
    <location>
        <begin position="258"/>
        <end position="358"/>
    </location>
</feature>
<keyword evidence="6" id="KW-0413">Isomerase</keyword>
<dbReference type="Proteomes" id="UP000235914">
    <property type="component" value="Unassembled WGS sequence"/>
</dbReference>
<dbReference type="GO" id="GO:0005975">
    <property type="term" value="P:carbohydrate metabolic process"/>
    <property type="evidence" value="ECO:0007669"/>
    <property type="project" value="InterPro"/>
</dbReference>
<evidence type="ECO:0000259" key="8">
    <source>
        <dbReference type="Pfam" id="PF02878"/>
    </source>
</evidence>
<evidence type="ECO:0000259" key="9">
    <source>
        <dbReference type="Pfam" id="PF02879"/>
    </source>
</evidence>
<feature type="domain" description="Alpha-D-phosphohexomutase alpha/beta/alpha" evidence="10">
    <location>
        <begin position="371"/>
        <end position="524"/>
    </location>
</feature>
<dbReference type="Gene3D" id="3.40.120.10">
    <property type="entry name" value="Alpha-D-Glucose-1,6-Bisphosphate, subunit A, domain 3"/>
    <property type="match status" value="3"/>
</dbReference>
<dbReference type="SUPFAM" id="SSF53738">
    <property type="entry name" value="Phosphoglucomutase, first 3 domains"/>
    <property type="match status" value="3"/>
</dbReference>
<dbReference type="EMBL" id="PJKN01000001">
    <property type="protein sequence ID" value="PNC57521.1"/>
    <property type="molecule type" value="Genomic_DNA"/>
</dbReference>
<organism evidence="11 12">
    <name type="scientific">Akkermansia muciniphila</name>
    <dbReference type="NCBI Taxonomy" id="239935"/>
    <lineage>
        <taxon>Bacteria</taxon>
        <taxon>Pseudomonadati</taxon>
        <taxon>Verrucomicrobiota</taxon>
        <taxon>Verrucomicrobiia</taxon>
        <taxon>Verrucomicrobiales</taxon>
        <taxon>Akkermansiaceae</taxon>
        <taxon>Akkermansia</taxon>
    </lineage>
</organism>
<dbReference type="GO" id="GO:0008973">
    <property type="term" value="F:phosphopentomutase activity"/>
    <property type="evidence" value="ECO:0007669"/>
    <property type="project" value="TreeGrafter"/>
</dbReference>
<evidence type="ECO:0000256" key="1">
    <source>
        <dbReference type="ARBA" id="ARBA00001946"/>
    </source>
</evidence>
<sequence length="653" mass="71330">MMYYSASMNTLDESLMNAVKEGKLLESSRTNIRLLLDGTKSPIAHEAVEELAAAGEWQELNDRFYKTLAFGTGGLRGRTIGSIVTRAEQGNGGVNGRPEYPCVGTACMNYFNVGRAMRGLIIYVNKHVEATDPGRKPRLVIGHDTRHFSRDFAEFCAKIGTDLGCDIYLFDSPRATPEISFAIRELHADSGVVLTASHNPSHDNGFKAYFNDGAQLVPPHDKAVIREVNSLTSEEYEPLPEDRRGTLHVLDSSFDRIYMDRLKTVLLRPELFNKGGAKIVYSNLHGTGGHIIVPLLKELGCNVQTVAAQDVQDGRFPTVASPNPENPPALALAIEQADASGADIVIATDPDADRMGVAVRGEDGKMHLLTGNQIGSLLAWYRCMSMSDLGIINDSNRSRAVMVKTFVTTGLQDAIGHHFGYEVVNVLTGFKYIAQKLGKYEQAIPAEKREGYRKMSEEQTRALRLEYSRYFVFGGEESYGYLAQDFVRDKDANSAAIIFAELAAYAESIGKSLLELLHELFEQFGVYLEMGKSLVMEGADGAARIAALAASYSSNPPTEVDGVAVSGIRDFSKGDMVDAEGDPIPAEKMIFVDLADGRSFAVRPSGTEPKIKYYLFGHGKPGDPVKEALAKVQASLDSLWTAVEKDAHSRSNG</sequence>
<feature type="domain" description="Alpha-D-phosphohexomutase C-terminal" evidence="7">
    <location>
        <begin position="587"/>
        <end position="615"/>
    </location>
</feature>
<gene>
    <name evidence="11" type="ORF">CXU09_00105</name>
</gene>
<dbReference type="Pfam" id="PF02878">
    <property type="entry name" value="PGM_PMM_I"/>
    <property type="match status" value="1"/>
</dbReference>
<evidence type="ECO:0000256" key="5">
    <source>
        <dbReference type="ARBA" id="ARBA00022842"/>
    </source>
</evidence>
<proteinExistence type="inferred from homology"/>
<dbReference type="PROSITE" id="PS00710">
    <property type="entry name" value="PGM_PMM"/>
    <property type="match status" value="1"/>
</dbReference>
<dbReference type="InterPro" id="IPR036900">
    <property type="entry name" value="A-D-PHexomutase_C_sf"/>
</dbReference>
<comment type="cofactor">
    <cofactor evidence="1">
        <name>Mg(2+)</name>
        <dbReference type="ChEBI" id="CHEBI:18420"/>
    </cofactor>
</comment>
<dbReference type="InterPro" id="IPR005844">
    <property type="entry name" value="A-D-PHexomutase_a/b/a-I"/>
</dbReference>
<dbReference type="GO" id="GO:0000287">
    <property type="term" value="F:magnesium ion binding"/>
    <property type="evidence" value="ECO:0007669"/>
    <property type="project" value="InterPro"/>
</dbReference>
<dbReference type="InterPro" id="IPR016055">
    <property type="entry name" value="A-D-PHexomutase_a/b/a-I/II/III"/>
</dbReference>
<keyword evidence="4" id="KW-0479">Metal-binding</keyword>
<feature type="domain" description="Alpha-D-phosphohexomutase alpha/beta/alpha" evidence="8">
    <location>
        <begin position="108"/>
        <end position="233"/>
    </location>
</feature>
<protein>
    <submittedName>
        <fullName evidence="11">Phosphomannomutase</fullName>
    </submittedName>
</protein>
<name>A0AAP8NNX1_9BACT</name>
<dbReference type="Pfam" id="PF00408">
    <property type="entry name" value="PGM_PMM_IV"/>
    <property type="match status" value="1"/>
</dbReference>
<evidence type="ECO:0000313" key="11">
    <source>
        <dbReference type="EMBL" id="PNC57521.1"/>
    </source>
</evidence>
<dbReference type="InterPro" id="IPR016066">
    <property type="entry name" value="A-D-PHexomutase_CS"/>
</dbReference>
<dbReference type="PRINTS" id="PR00509">
    <property type="entry name" value="PGMPMM"/>
</dbReference>
<comment type="caution">
    <text evidence="11">The sequence shown here is derived from an EMBL/GenBank/DDBJ whole genome shotgun (WGS) entry which is preliminary data.</text>
</comment>
<keyword evidence="3" id="KW-0597">Phosphoprotein</keyword>
<dbReference type="GO" id="GO:0006166">
    <property type="term" value="P:purine ribonucleoside salvage"/>
    <property type="evidence" value="ECO:0007669"/>
    <property type="project" value="TreeGrafter"/>
</dbReference>
<accession>A0AAP8NNX1</accession>
<dbReference type="InterPro" id="IPR005845">
    <property type="entry name" value="A-D-PHexomutase_a/b/a-II"/>
</dbReference>
<dbReference type="Pfam" id="PF02879">
    <property type="entry name" value="PGM_PMM_II"/>
    <property type="match status" value="1"/>
</dbReference>
<evidence type="ECO:0000256" key="2">
    <source>
        <dbReference type="ARBA" id="ARBA00010231"/>
    </source>
</evidence>
<dbReference type="AlphaFoldDB" id="A0AAP8NNX1"/>
<evidence type="ECO:0000313" key="12">
    <source>
        <dbReference type="Proteomes" id="UP000235914"/>
    </source>
</evidence>
<evidence type="ECO:0000256" key="6">
    <source>
        <dbReference type="ARBA" id="ARBA00023235"/>
    </source>
</evidence>
<evidence type="ECO:0000256" key="3">
    <source>
        <dbReference type="ARBA" id="ARBA00022553"/>
    </source>
</evidence>